<comment type="caution">
    <text evidence="3">The sequence shown here is derived from an EMBL/GenBank/DDBJ whole genome shotgun (WGS) entry which is preliminary data.</text>
</comment>
<dbReference type="InterPro" id="IPR011047">
    <property type="entry name" value="Quinoprotein_ADH-like_sf"/>
</dbReference>
<proteinExistence type="predicted"/>
<evidence type="ECO:0000259" key="2">
    <source>
        <dbReference type="Pfam" id="PF13360"/>
    </source>
</evidence>
<dbReference type="Gene3D" id="2.130.10.10">
    <property type="entry name" value="YVTN repeat-like/Quinoprotein amine dehydrogenase"/>
    <property type="match status" value="1"/>
</dbReference>
<evidence type="ECO:0000256" key="1">
    <source>
        <dbReference type="SAM" id="MobiDB-lite"/>
    </source>
</evidence>
<dbReference type="Gene3D" id="2.40.128.630">
    <property type="match status" value="1"/>
</dbReference>
<organism evidence="3 4">
    <name type="scientific">Goekera deserti</name>
    <dbReference type="NCBI Taxonomy" id="2497753"/>
    <lineage>
        <taxon>Bacteria</taxon>
        <taxon>Bacillati</taxon>
        <taxon>Actinomycetota</taxon>
        <taxon>Actinomycetes</taxon>
        <taxon>Geodermatophilales</taxon>
        <taxon>Geodermatophilaceae</taxon>
        <taxon>Goekera</taxon>
    </lineage>
</organism>
<sequence length="415" mass="41705">MRAARAGPPPRRPVPEVLVRRPPLRVVGWAALTLVLVLVATLLWRGSDAAATSSTTSGQAAEPAGSPAAQLGEAWSAASRGSGSVVAGGRVLVREDTGVRLLDPGSGTEAWHYERANARLCDATSVDGLVVAVFRTTGRCNEIVALEAGTGRRAWYRTVGFRADVRLSSTDAVVLAWTPTGLATIDPSGNSIRWRFAAPGGCRIVDAAVGSAGVGVLQSCPGADAVQVRLLDGFGGEPRWSRDVTGVAVGPGAAPGTAPAAGSTPVRLAGVGPFVALLAGDTLQALAGADGAPLSTLPLPPSRSGPADEPVELGGDDATTLVSARGTVLALDAATGAPRWQAAATGLPAVGDPGAPDADRSVLVPEPGAFVRRDALTGAELGRSTVSDPVAPGGRTEVLGTVVVVATRSEVTAYG</sequence>
<dbReference type="EMBL" id="JAAGWK010000002">
    <property type="protein sequence ID" value="NEL52536.1"/>
    <property type="molecule type" value="Genomic_DNA"/>
</dbReference>
<protein>
    <submittedName>
        <fullName evidence="3">PQQ-binding-like beta-propeller repeat protein</fullName>
    </submittedName>
</protein>
<accession>A0A7K3W877</accession>
<evidence type="ECO:0000313" key="3">
    <source>
        <dbReference type="EMBL" id="NEL52536.1"/>
    </source>
</evidence>
<feature type="domain" description="Pyrrolo-quinoline quinone repeat" evidence="2">
    <location>
        <begin position="74"/>
        <end position="161"/>
    </location>
</feature>
<dbReference type="InterPro" id="IPR002372">
    <property type="entry name" value="PQQ_rpt_dom"/>
</dbReference>
<gene>
    <name evidence="3" type="ORF">G1H19_00710</name>
</gene>
<feature type="region of interest" description="Disordered" evidence="1">
    <location>
        <begin position="52"/>
        <end position="73"/>
    </location>
</feature>
<evidence type="ECO:0000313" key="4">
    <source>
        <dbReference type="Proteomes" id="UP000470470"/>
    </source>
</evidence>
<dbReference type="SUPFAM" id="SSF50998">
    <property type="entry name" value="Quinoprotein alcohol dehydrogenase-like"/>
    <property type="match status" value="1"/>
</dbReference>
<dbReference type="Proteomes" id="UP000470470">
    <property type="component" value="Unassembled WGS sequence"/>
</dbReference>
<dbReference type="Pfam" id="PF13360">
    <property type="entry name" value="PQQ_2"/>
    <property type="match status" value="2"/>
</dbReference>
<reference evidence="3 4" key="1">
    <citation type="submission" date="2020-02" db="EMBL/GenBank/DDBJ databases">
        <title>The whole genome sequence of CPCC 205119.</title>
        <authorList>
            <person name="Jiang Z."/>
        </authorList>
    </citation>
    <scope>NUCLEOTIDE SEQUENCE [LARGE SCALE GENOMIC DNA]</scope>
    <source>
        <strain evidence="3 4">CPCC 205119</strain>
    </source>
</reference>
<dbReference type="InterPro" id="IPR015943">
    <property type="entry name" value="WD40/YVTN_repeat-like_dom_sf"/>
</dbReference>
<keyword evidence="4" id="KW-1185">Reference proteome</keyword>
<feature type="domain" description="Pyrrolo-quinoline quinone repeat" evidence="2">
    <location>
        <begin position="281"/>
        <end position="413"/>
    </location>
</feature>
<name>A0A7K3W877_9ACTN</name>
<dbReference type="AlphaFoldDB" id="A0A7K3W877"/>